<dbReference type="GO" id="GO:0003677">
    <property type="term" value="F:DNA binding"/>
    <property type="evidence" value="ECO:0007669"/>
    <property type="project" value="UniProtKB-KW"/>
</dbReference>
<feature type="region of interest" description="Disordered" evidence="7">
    <location>
        <begin position="682"/>
        <end position="713"/>
    </location>
</feature>
<dbReference type="Gene3D" id="3.40.220.10">
    <property type="entry name" value="Leucine Aminopeptidase, subunit E, domain 1"/>
    <property type="match status" value="1"/>
</dbReference>
<feature type="compositionally biased region" description="Basic and acidic residues" evidence="7">
    <location>
        <begin position="647"/>
        <end position="659"/>
    </location>
</feature>
<evidence type="ECO:0000256" key="2">
    <source>
        <dbReference type="ARBA" id="ARBA00007025"/>
    </source>
</evidence>
<evidence type="ECO:0000256" key="3">
    <source>
        <dbReference type="ARBA" id="ARBA00022741"/>
    </source>
</evidence>
<dbReference type="GO" id="GO:0005524">
    <property type="term" value="F:ATP binding"/>
    <property type="evidence" value="ECO:0007669"/>
    <property type="project" value="UniProtKB-KW"/>
</dbReference>
<feature type="region of interest" description="Disordered" evidence="7">
    <location>
        <begin position="905"/>
        <end position="931"/>
    </location>
</feature>
<dbReference type="SMART" id="SM00292">
    <property type="entry name" value="BRCT"/>
    <property type="match status" value="1"/>
</dbReference>
<sequence>MDISDSEDKNVTEKYIKSNKDLNAIGWADSIPLRIYQLSGVNWLIDCYKKQHGAILGDEMGLGKTCQTIAFILYNQRSKKKAQPSLVVCPRSVLENWEAEIKRFAPTLKVLCYTGDKEKRNELAQNMKNKSHNINILVTTYELCLKDSGFLSSIPWTCLVVDEAHRLKNNESQLHLTLKEWDIPHSVLLTGTPVQNNLQELYSLLSFIAPRKFRKSGQEKFVDKFSDMDKSGMKELHSLLKPYLLRRTKDEVLKDLPKKSEIVMFHGISKLQKKLYKAILTKDISAFETVNYRGEMSSPSLMNILMQLRKCVNHPYLFDGVEPEPFMIGDHLIDVSGKLALMDKMLSYLKSAGHKVLLFSQMTHMLDILQDYLGYRGYTYERLDGSVRGEERFIAVQNFNKNEDTFVFLLSTRAGGQGLNLVAADTVIFVDSDFNPQNDLQAAARAHRIGQTRPVKIVRLIGKNTVEEIILKRAEDKLKLTEKVIEEGEFSLGLSKQKLFTDDKVKLTDILKFGVEDLLKDDDSSELDLDFTELLGPTVGGEWQVKEEVIEEKEGDQSDEEMLDDQGPQSMYVFEGTDYSKEPSTADQKAFEELIEASRVVLEEGLGERSLRRTTSLLMGPLAEGGRKPRKQITPEEMEERKRKKKEAAEKKAKLAEEQEIRRAQERRKKMEDLWKANSYTSARVEVPSDEEDEEENLSQIDFDQEDDENKPRSRAIHYISGDVMKPVDTGSSVNLIVHCADDSGGWGKGGVFTAISKRSDVPEKQYELAGNLFDLERSEVPVKQYDLAGNLLDLALGDCHLIPLDEDMDEVDTENWLALLIAQHRDKRNNLSGIKLPALREGLQAVYFAAKTRSASVHLPRIGYDTPGFNWYGTERLIKKHLASKGIPTYIYYYPRRQTLLKRKTSLGTDSEKEAKKPRQSDQTTNSSVTSSPGLLDLFSNLSMYIHPDKFTADQLKTYRRYFIAYDGDIHPVMTETTKLVLVHPGADTKAIKPENHDTQIVTEKWLEQCLQQRTCLSTDKYKAA</sequence>
<evidence type="ECO:0000256" key="6">
    <source>
        <dbReference type="ARBA" id="ARBA00023242"/>
    </source>
</evidence>
<dbReference type="CDD" id="cd03331">
    <property type="entry name" value="Macro_Poa1p-like_SNF2"/>
    <property type="match status" value="1"/>
</dbReference>
<dbReference type="GO" id="GO:0003678">
    <property type="term" value="F:DNA helicase activity"/>
    <property type="evidence" value="ECO:0007669"/>
    <property type="project" value="UniProtKB-EC"/>
</dbReference>
<dbReference type="PROSITE" id="PS51192">
    <property type="entry name" value="HELICASE_ATP_BIND_1"/>
    <property type="match status" value="1"/>
</dbReference>
<dbReference type="PANTHER" id="PTHR47157:SF1">
    <property type="entry name" value="CHROMODOMAIN-HELICASE-DNA-BINDING PROTEIN 1-LIKE"/>
    <property type="match status" value="1"/>
</dbReference>
<dbReference type="EMBL" id="UYJE01007180">
    <property type="protein sequence ID" value="VDI52506.1"/>
    <property type="molecule type" value="Genomic_DNA"/>
</dbReference>
<dbReference type="InterPro" id="IPR038718">
    <property type="entry name" value="SNF2-like_sf"/>
</dbReference>
<dbReference type="PROSITE" id="PS50172">
    <property type="entry name" value="BRCT"/>
    <property type="match status" value="1"/>
</dbReference>
<feature type="compositionally biased region" description="Polar residues" evidence="7">
    <location>
        <begin position="922"/>
        <end position="931"/>
    </location>
</feature>
<dbReference type="GO" id="GO:0005634">
    <property type="term" value="C:nucleus"/>
    <property type="evidence" value="ECO:0007669"/>
    <property type="project" value="UniProtKB-SubCell"/>
</dbReference>
<feature type="compositionally biased region" description="Basic and acidic residues" evidence="7">
    <location>
        <begin position="911"/>
        <end position="921"/>
    </location>
</feature>
<evidence type="ECO:0000256" key="4">
    <source>
        <dbReference type="ARBA" id="ARBA00022801"/>
    </source>
</evidence>
<dbReference type="InterPro" id="IPR043472">
    <property type="entry name" value="Macro_dom-like"/>
</dbReference>
<dbReference type="InterPro" id="IPR000330">
    <property type="entry name" value="SNF2_N"/>
</dbReference>
<dbReference type="SUPFAM" id="SSF52540">
    <property type="entry name" value="P-loop containing nucleoside triphosphate hydrolases"/>
    <property type="match status" value="2"/>
</dbReference>
<comment type="subcellular location">
    <subcellularLocation>
        <location evidence="1">Nucleus</location>
    </subcellularLocation>
</comment>
<dbReference type="PANTHER" id="PTHR47157">
    <property type="entry name" value="CHROMODOMAIN-HELICASE-DNA-BINDING PROTEIN 1-LIKE"/>
    <property type="match status" value="1"/>
</dbReference>
<dbReference type="Gene3D" id="3.40.50.10810">
    <property type="entry name" value="Tandem AAA-ATPase domain"/>
    <property type="match status" value="1"/>
</dbReference>
<dbReference type="PROSITE" id="PS51194">
    <property type="entry name" value="HELICASE_CTER"/>
    <property type="match status" value="1"/>
</dbReference>
<dbReference type="OrthoDB" id="448448at2759"/>
<dbReference type="InterPro" id="IPR027417">
    <property type="entry name" value="P-loop_NTPase"/>
</dbReference>
<evidence type="ECO:0000256" key="1">
    <source>
        <dbReference type="ARBA" id="ARBA00004123"/>
    </source>
</evidence>
<evidence type="ECO:0000259" key="9">
    <source>
        <dbReference type="PROSITE" id="PS51192"/>
    </source>
</evidence>
<feature type="domain" description="Helicase C-terminal" evidence="10">
    <location>
        <begin position="341"/>
        <end position="489"/>
    </location>
</feature>
<evidence type="ECO:0000259" key="10">
    <source>
        <dbReference type="PROSITE" id="PS51194"/>
    </source>
</evidence>
<dbReference type="InterPro" id="IPR031053">
    <property type="entry name" value="ALC1"/>
</dbReference>
<keyword evidence="11" id="KW-0238">DNA-binding</keyword>
<keyword evidence="12" id="KW-1185">Reference proteome</keyword>
<dbReference type="SUPFAM" id="SSF52113">
    <property type="entry name" value="BRCT domain"/>
    <property type="match status" value="1"/>
</dbReference>
<dbReference type="GO" id="GO:0006338">
    <property type="term" value="P:chromatin remodeling"/>
    <property type="evidence" value="ECO:0007669"/>
    <property type="project" value="InterPro"/>
</dbReference>
<feature type="domain" description="Helicase ATP-binding" evidence="9">
    <location>
        <begin position="45"/>
        <end position="211"/>
    </location>
</feature>
<comment type="similarity">
    <text evidence="2">Belongs to the SNF2/RAD54 helicase family.</text>
</comment>
<evidence type="ECO:0000313" key="11">
    <source>
        <dbReference type="EMBL" id="VDI52506.1"/>
    </source>
</evidence>
<dbReference type="GO" id="GO:0016787">
    <property type="term" value="F:hydrolase activity"/>
    <property type="evidence" value="ECO:0007669"/>
    <property type="project" value="UniProtKB-KW"/>
</dbReference>
<reference evidence="11" key="1">
    <citation type="submission" date="2018-11" db="EMBL/GenBank/DDBJ databases">
        <authorList>
            <person name="Alioto T."/>
            <person name="Alioto T."/>
        </authorList>
    </citation>
    <scope>NUCLEOTIDE SEQUENCE</scope>
</reference>
<proteinExistence type="inferred from homology"/>
<dbReference type="InterPro" id="IPR001357">
    <property type="entry name" value="BRCT_dom"/>
</dbReference>
<dbReference type="CDD" id="cd18793">
    <property type="entry name" value="SF2_C_SNF"/>
    <property type="match status" value="1"/>
</dbReference>
<evidence type="ECO:0000313" key="12">
    <source>
        <dbReference type="Proteomes" id="UP000596742"/>
    </source>
</evidence>
<organism evidence="11 12">
    <name type="scientific">Mytilus galloprovincialis</name>
    <name type="common">Mediterranean mussel</name>
    <dbReference type="NCBI Taxonomy" id="29158"/>
    <lineage>
        <taxon>Eukaryota</taxon>
        <taxon>Metazoa</taxon>
        <taxon>Spiralia</taxon>
        <taxon>Lophotrochozoa</taxon>
        <taxon>Mollusca</taxon>
        <taxon>Bivalvia</taxon>
        <taxon>Autobranchia</taxon>
        <taxon>Pteriomorphia</taxon>
        <taxon>Mytilida</taxon>
        <taxon>Mytiloidea</taxon>
        <taxon>Mytilidae</taxon>
        <taxon>Mytilinae</taxon>
        <taxon>Mytilus</taxon>
    </lineage>
</organism>
<keyword evidence="6" id="KW-0539">Nucleus</keyword>
<feature type="compositionally biased region" description="Acidic residues" evidence="7">
    <location>
        <begin position="688"/>
        <end position="709"/>
    </location>
</feature>
<comment type="caution">
    <text evidence="11">The sequence shown here is derived from an EMBL/GenBank/DDBJ whole genome shotgun (WGS) entry which is preliminary data.</text>
</comment>
<feature type="region of interest" description="Disordered" evidence="7">
    <location>
        <begin position="612"/>
        <end position="659"/>
    </location>
</feature>
<evidence type="ECO:0000259" key="8">
    <source>
        <dbReference type="PROSITE" id="PS50172"/>
    </source>
</evidence>
<dbReference type="Gene3D" id="3.40.50.300">
    <property type="entry name" value="P-loop containing nucleotide triphosphate hydrolases"/>
    <property type="match status" value="1"/>
</dbReference>
<dbReference type="InterPro" id="IPR014001">
    <property type="entry name" value="Helicase_ATP-bd"/>
</dbReference>
<protein>
    <submittedName>
        <fullName evidence="11">Chromodomain-helicase-DNA-binding protein 1-like</fullName>
        <ecNumber evidence="11">3.6.4.12</ecNumber>
    </submittedName>
</protein>
<dbReference type="SMART" id="SM00487">
    <property type="entry name" value="DEXDc"/>
    <property type="match status" value="1"/>
</dbReference>
<dbReference type="AlphaFoldDB" id="A0A8B6FMR8"/>
<dbReference type="EC" id="3.6.4.12" evidence="11"/>
<keyword evidence="11" id="KW-0347">Helicase</keyword>
<evidence type="ECO:0000256" key="5">
    <source>
        <dbReference type="ARBA" id="ARBA00022840"/>
    </source>
</evidence>
<keyword evidence="3" id="KW-0547">Nucleotide-binding</keyword>
<dbReference type="Proteomes" id="UP000596742">
    <property type="component" value="Unassembled WGS sequence"/>
</dbReference>
<dbReference type="GO" id="GO:0006281">
    <property type="term" value="P:DNA repair"/>
    <property type="evidence" value="ECO:0007669"/>
    <property type="project" value="InterPro"/>
</dbReference>
<dbReference type="SMART" id="SM00490">
    <property type="entry name" value="HELICc"/>
    <property type="match status" value="1"/>
</dbReference>
<keyword evidence="5" id="KW-0067">ATP-binding</keyword>
<keyword evidence="4 11" id="KW-0378">Hydrolase</keyword>
<dbReference type="SUPFAM" id="SSF52949">
    <property type="entry name" value="Macro domain-like"/>
    <property type="match status" value="1"/>
</dbReference>
<dbReference type="InterPro" id="IPR036420">
    <property type="entry name" value="BRCT_dom_sf"/>
</dbReference>
<dbReference type="InterPro" id="IPR031916">
    <property type="entry name" value="LIG3_BRCT"/>
</dbReference>
<dbReference type="InterPro" id="IPR001650">
    <property type="entry name" value="Helicase_C-like"/>
</dbReference>
<accession>A0A8B6FMR8</accession>
<dbReference type="Pfam" id="PF00176">
    <property type="entry name" value="SNF2-rel_dom"/>
    <property type="match status" value="1"/>
</dbReference>
<name>A0A8B6FMR8_MYTGA</name>
<evidence type="ECO:0000256" key="7">
    <source>
        <dbReference type="SAM" id="MobiDB-lite"/>
    </source>
</evidence>
<dbReference type="Pfam" id="PF16759">
    <property type="entry name" value="LIG3_BRCT"/>
    <property type="match status" value="1"/>
</dbReference>
<dbReference type="InterPro" id="IPR049730">
    <property type="entry name" value="SNF2/RAD54-like_C"/>
</dbReference>
<dbReference type="Gene3D" id="3.40.50.10190">
    <property type="entry name" value="BRCT domain"/>
    <property type="match status" value="1"/>
</dbReference>
<dbReference type="Pfam" id="PF00271">
    <property type="entry name" value="Helicase_C"/>
    <property type="match status" value="1"/>
</dbReference>
<feature type="domain" description="BRCT" evidence="8">
    <location>
        <begin position="935"/>
        <end position="1025"/>
    </location>
</feature>
<gene>
    <name evidence="11" type="ORF">MGAL_10B048968</name>
</gene>